<evidence type="ECO:0000313" key="3">
    <source>
        <dbReference type="Proteomes" id="UP001461498"/>
    </source>
</evidence>
<name>A0AAW1D776_9HEMI</name>
<accession>A0AAW1D776</accession>
<reference evidence="2 3" key="1">
    <citation type="submission" date="2022-12" db="EMBL/GenBank/DDBJ databases">
        <title>Chromosome-level genome assembly of true bugs.</title>
        <authorList>
            <person name="Ma L."/>
            <person name="Li H."/>
        </authorList>
    </citation>
    <scope>NUCLEOTIDE SEQUENCE [LARGE SCALE GENOMIC DNA]</scope>
    <source>
        <strain evidence="2">Lab_2022b</strain>
    </source>
</reference>
<comment type="caution">
    <text evidence="2">The sequence shown here is derived from an EMBL/GenBank/DDBJ whole genome shotgun (WGS) entry which is preliminary data.</text>
</comment>
<keyword evidence="3" id="KW-1185">Reference proteome</keyword>
<protein>
    <submittedName>
        <fullName evidence="2">Uncharacterized protein</fullName>
    </submittedName>
</protein>
<dbReference type="EMBL" id="JAPXFL010000007">
    <property type="protein sequence ID" value="KAK9504414.1"/>
    <property type="molecule type" value="Genomic_DNA"/>
</dbReference>
<gene>
    <name evidence="2" type="ORF">O3M35_010749</name>
</gene>
<evidence type="ECO:0000256" key="1">
    <source>
        <dbReference type="SAM" id="Coils"/>
    </source>
</evidence>
<evidence type="ECO:0000313" key="2">
    <source>
        <dbReference type="EMBL" id="KAK9504414.1"/>
    </source>
</evidence>
<keyword evidence="1" id="KW-0175">Coiled coil</keyword>
<dbReference type="AlphaFoldDB" id="A0AAW1D776"/>
<proteinExistence type="predicted"/>
<organism evidence="2 3">
    <name type="scientific">Rhynocoris fuscipes</name>
    <dbReference type="NCBI Taxonomy" id="488301"/>
    <lineage>
        <taxon>Eukaryota</taxon>
        <taxon>Metazoa</taxon>
        <taxon>Ecdysozoa</taxon>
        <taxon>Arthropoda</taxon>
        <taxon>Hexapoda</taxon>
        <taxon>Insecta</taxon>
        <taxon>Pterygota</taxon>
        <taxon>Neoptera</taxon>
        <taxon>Paraneoptera</taxon>
        <taxon>Hemiptera</taxon>
        <taxon>Heteroptera</taxon>
        <taxon>Panheteroptera</taxon>
        <taxon>Cimicomorpha</taxon>
        <taxon>Reduviidae</taxon>
        <taxon>Harpactorinae</taxon>
        <taxon>Harpactorini</taxon>
        <taxon>Rhynocoris</taxon>
    </lineage>
</organism>
<sequence length="220" mass="25336">MGSVQCCFERCRYKTEAEDSSNVKGTQQIRSELTAFKDNVKKTKKELHDVEKDVKNLEAIINNFNVAKEKYLKNAPESANVKIFHEILKRRINPYVDNIKQAIDTSKQQIADMTEDVGQLNDIMKDKEELLTLIRPKGVTQAIEKSETESRSQSTIKSENRIESIFKMISRSQSTIRSENRIESIFKMISRSQSTIKTENESLSRKVEKDIIDKLGVEED</sequence>
<feature type="coiled-coil region" evidence="1">
    <location>
        <begin position="33"/>
        <end position="116"/>
    </location>
</feature>
<dbReference type="Proteomes" id="UP001461498">
    <property type="component" value="Unassembled WGS sequence"/>
</dbReference>